<feature type="compositionally biased region" description="Basic and acidic residues" evidence="1">
    <location>
        <begin position="72"/>
        <end position="83"/>
    </location>
</feature>
<proteinExistence type="predicted"/>
<comment type="caution">
    <text evidence="2">The sequence shown here is derived from an EMBL/GenBank/DDBJ whole genome shotgun (WGS) entry which is preliminary data.</text>
</comment>
<protein>
    <submittedName>
        <fullName evidence="2">Antitoxin</fullName>
    </submittedName>
</protein>
<accession>A0A4S4AVD6</accession>
<keyword evidence="3" id="KW-1185">Reference proteome</keyword>
<organism evidence="2 3">
    <name type="scientific">Pseudothauera nasutitermitis</name>
    <dbReference type="NCBI Taxonomy" id="2565930"/>
    <lineage>
        <taxon>Bacteria</taxon>
        <taxon>Pseudomonadati</taxon>
        <taxon>Pseudomonadota</taxon>
        <taxon>Betaproteobacteria</taxon>
        <taxon>Rhodocyclales</taxon>
        <taxon>Zoogloeaceae</taxon>
        <taxon>Pseudothauera</taxon>
    </lineage>
</organism>
<sequence length="83" mass="9402">MQTKLTLRLDAHLIEQAKEQARLSGKSLSQLVADYFVQLGEAPLQQPLPPVIRALKGALKGSAGRQDMPDEQDYRRHLEDKHR</sequence>
<evidence type="ECO:0000313" key="3">
    <source>
        <dbReference type="Proteomes" id="UP000308430"/>
    </source>
</evidence>
<feature type="region of interest" description="Disordered" evidence="1">
    <location>
        <begin position="59"/>
        <end position="83"/>
    </location>
</feature>
<gene>
    <name evidence="2" type="ORF">E6C76_17470</name>
</gene>
<dbReference type="Proteomes" id="UP000308430">
    <property type="component" value="Unassembled WGS sequence"/>
</dbReference>
<dbReference type="InterPro" id="IPR045944">
    <property type="entry name" value="DUF6364"/>
</dbReference>
<dbReference type="AlphaFoldDB" id="A0A4S4AVD6"/>
<dbReference type="EMBL" id="SSOC01000006">
    <property type="protein sequence ID" value="THF63191.1"/>
    <property type="molecule type" value="Genomic_DNA"/>
</dbReference>
<evidence type="ECO:0000256" key="1">
    <source>
        <dbReference type="SAM" id="MobiDB-lite"/>
    </source>
</evidence>
<name>A0A4S4AVD6_9RHOO</name>
<reference evidence="2 3" key="1">
    <citation type="submission" date="2019-04" db="EMBL/GenBank/DDBJ databases">
        <title>Azoarcus nasutitermitis sp. nov. isolated from termite nest.</title>
        <authorList>
            <person name="Lin S.-Y."/>
            <person name="Hameed A."/>
            <person name="Hsu Y.-H."/>
            <person name="Young C.-C."/>
        </authorList>
    </citation>
    <scope>NUCLEOTIDE SEQUENCE [LARGE SCALE GENOMIC DNA]</scope>
    <source>
        <strain evidence="2 3">CC-YHH838</strain>
    </source>
</reference>
<evidence type="ECO:0000313" key="2">
    <source>
        <dbReference type="EMBL" id="THF63191.1"/>
    </source>
</evidence>
<dbReference type="Pfam" id="PF19891">
    <property type="entry name" value="DUF6364"/>
    <property type="match status" value="1"/>
</dbReference>
<dbReference type="OrthoDB" id="6198066at2"/>